<reference evidence="1 2" key="1">
    <citation type="submission" date="2018-11" db="EMBL/GenBank/DDBJ databases">
        <authorList>
            <consortium name="Pathogen Informatics"/>
        </authorList>
    </citation>
    <scope>NUCLEOTIDE SEQUENCE [LARGE SCALE GENOMIC DNA]</scope>
</reference>
<name>A0A3P7JNZ8_STRVU</name>
<dbReference type="InterPro" id="IPR036397">
    <property type="entry name" value="RNaseH_sf"/>
</dbReference>
<keyword evidence="2" id="KW-1185">Reference proteome</keyword>
<dbReference type="GO" id="GO:0003676">
    <property type="term" value="F:nucleic acid binding"/>
    <property type="evidence" value="ECO:0007669"/>
    <property type="project" value="InterPro"/>
</dbReference>
<sequence>MPNLPSQRVVRSRSFQKIGLDYLGPLYHKNINHEKANILICLITCMTTRAVHLELVFNNATQEFIITFRRFIARRGTPDFILSDKSTTFCSANNTLQNVIYARSSVEKLANYFSDHKITWKFITPISP</sequence>
<organism evidence="1 2">
    <name type="scientific">Strongylus vulgaris</name>
    <name type="common">Blood worm</name>
    <dbReference type="NCBI Taxonomy" id="40348"/>
    <lineage>
        <taxon>Eukaryota</taxon>
        <taxon>Metazoa</taxon>
        <taxon>Ecdysozoa</taxon>
        <taxon>Nematoda</taxon>
        <taxon>Chromadorea</taxon>
        <taxon>Rhabditida</taxon>
        <taxon>Rhabditina</taxon>
        <taxon>Rhabditomorpha</taxon>
        <taxon>Strongyloidea</taxon>
        <taxon>Strongylidae</taxon>
        <taxon>Strongylus</taxon>
    </lineage>
</organism>
<dbReference type="PANTHER" id="PTHR47331:SF2">
    <property type="match status" value="1"/>
</dbReference>
<dbReference type="Proteomes" id="UP000270094">
    <property type="component" value="Unassembled WGS sequence"/>
</dbReference>
<proteinExistence type="predicted"/>
<dbReference type="Gene3D" id="3.30.420.10">
    <property type="entry name" value="Ribonuclease H-like superfamily/Ribonuclease H"/>
    <property type="match status" value="1"/>
</dbReference>
<dbReference type="AlphaFoldDB" id="A0A3P7JNZ8"/>
<gene>
    <name evidence="1" type="ORF">SVUK_LOCUS16737</name>
</gene>
<dbReference type="EMBL" id="UYYB01114302">
    <property type="protein sequence ID" value="VDM81739.1"/>
    <property type="molecule type" value="Genomic_DNA"/>
</dbReference>
<evidence type="ECO:0000313" key="1">
    <source>
        <dbReference type="EMBL" id="VDM81739.1"/>
    </source>
</evidence>
<dbReference type="SUPFAM" id="SSF53098">
    <property type="entry name" value="Ribonuclease H-like"/>
    <property type="match status" value="1"/>
</dbReference>
<evidence type="ECO:0008006" key="3">
    <source>
        <dbReference type="Google" id="ProtNLM"/>
    </source>
</evidence>
<dbReference type="InterPro" id="IPR012337">
    <property type="entry name" value="RNaseH-like_sf"/>
</dbReference>
<accession>A0A3P7JNZ8</accession>
<evidence type="ECO:0000313" key="2">
    <source>
        <dbReference type="Proteomes" id="UP000270094"/>
    </source>
</evidence>
<dbReference type="OrthoDB" id="8019190at2759"/>
<protein>
    <recommendedName>
        <fullName evidence="3">Integrase catalytic domain-containing protein</fullName>
    </recommendedName>
</protein>
<dbReference type="PANTHER" id="PTHR47331">
    <property type="entry name" value="PHD-TYPE DOMAIN-CONTAINING PROTEIN"/>
    <property type="match status" value="1"/>
</dbReference>